<evidence type="ECO:0000256" key="1">
    <source>
        <dbReference type="ARBA" id="ARBA00022737"/>
    </source>
</evidence>
<feature type="repeat" description="ANK" evidence="3">
    <location>
        <begin position="219"/>
        <end position="251"/>
    </location>
</feature>
<protein>
    <recommendedName>
        <fullName evidence="6">Ankyrin repeats (3 copies) domain-containing protein</fullName>
    </recommendedName>
</protein>
<dbReference type="SMART" id="SM00248">
    <property type="entry name" value="ANK"/>
    <property type="match status" value="4"/>
</dbReference>
<evidence type="ECO:0000313" key="4">
    <source>
        <dbReference type="EMBL" id="KAK4068656.1"/>
    </source>
</evidence>
<keyword evidence="5" id="KW-1185">Reference proteome</keyword>
<comment type="caution">
    <text evidence="4">The sequence shown here is derived from an EMBL/GenBank/DDBJ whole genome shotgun (WGS) entry which is preliminary data.</text>
</comment>
<name>A0ABR0BDA3_PURLI</name>
<dbReference type="InterPro" id="IPR036770">
    <property type="entry name" value="Ankyrin_rpt-contain_sf"/>
</dbReference>
<evidence type="ECO:0000313" key="5">
    <source>
        <dbReference type="Proteomes" id="UP001287286"/>
    </source>
</evidence>
<dbReference type="EMBL" id="JAWRVI010000296">
    <property type="protein sequence ID" value="KAK4068656.1"/>
    <property type="molecule type" value="Genomic_DNA"/>
</dbReference>
<proteinExistence type="predicted"/>
<organism evidence="4 5">
    <name type="scientific">Purpureocillium lilacinum</name>
    <name type="common">Paecilomyces lilacinus</name>
    <dbReference type="NCBI Taxonomy" id="33203"/>
    <lineage>
        <taxon>Eukaryota</taxon>
        <taxon>Fungi</taxon>
        <taxon>Dikarya</taxon>
        <taxon>Ascomycota</taxon>
        <taxon>Pezizomycotina</taxon>
        <taxon>Sordariomycetes</taxon>
        <taxon>Hypocreomycetidae</taxon>
        <taxon>Hypocreales</taxon>
        <taxon>Ophiocordycipitaceae</taxon>
        <taxon>Purpureocillium</taxon>
    </lineage>
</organism>
<dbReference type="Proteomes" id="UP001287286">
    <property type="component" value="Unassembled WGS sequence"/>
</dbReference>
<dbReference type="PROSITE" id="PS50088">
    <property type="entry name" value="ANK_REPEAT"/>
    <property type="match status" value="2"/>
</dbReference>
<dbReference type="PROSITE" id="PS50297">
    <property type="entry name" value="ANK_REP_REGION"/>
    <property type="match status" value="1"/>
</dbReference>
<dbReference type="SUPFAM" id="SSF48403">
    <property type="entry name" value="Ankyrin repeat"/>
    <property type="match status" value="1"/>
</dbReference>
<dbReference type="PANTHER" id="PTHR24178:SF9">
    <property type="entry name" value="ANK_REP_REGION DOMAIN-CONTAINING PROTEIN"/>
    <property type="match status" value="1"/>
</dbReference>
<dbReference type="Pfam" id="PF12796">
    <property type="entry name" value="Ank_2"/>
    <property type="match status" value="1"/>
</dbReference>
<feature type="repeat" description="ANK" evidence="3">
    <location>
        <begin position="252"/>
        <end position="284"/>
    </location>
</feature>
<keyword evidence="2 3" id="KW-0040">ANK repeat</keyword>
<gene>
    <name evidence="4" type="ORF">Purlil1_13754</name>
</gene>
<evidence type="ECO:0000256" key="3">
    <source>
        <dbReference type="PROSITE-ProRule" id="PRU00023"/>
    </source>
</evidence>
<evidence type="ECO:0008006" key="6">
    <source>
        <dbReference type="Google" id="ProtNLM"/>
    </source>
</evidence>
<keyword evidence="1" id="KW-0677">Repeat</keyword>
<evidence type="ECO:0000256" key="2">
    <source>
        <dbReference type="ARBA" id="ARBA00023043"/>
    </source>
</evidence>
<accession>A0ABR0BDA3</accession>
<reference evidence="4 5" key="1">
    <citation type="journal article" date="2024" name="Microbiol. Resour. Announc.">
        <title>Genome annotations for the ascomycete fungi Trichoderma harzianum, Trichoderma aggressivum, and Purpureocillium lilacinum.</title>
        <authorList>
            <person name="Beijen E.P.W."/>
            <person name="Ohm R.A."/>
        </authorList>
    </citation>
    <scope>NUCLEOTIDE SEQUENCE [LARGE SCALE GENOMIC DNA]</scope>
    <source>
        <strain evidence="4 5">CBS 150709</strain>
    </source>
</reference>
<dbReference type="InterPro" id="IPR002110">
    <property type="entry name" value="Ankyrin_rpt"/>
</dbReference>
<dbReference type="PANTHER" id="PTHR24178">
    <property type="entry name" value="MOLTING PROTEIN MLT-4"/>
    <property type="match status" value="1"/>
</dbReference>
<sequence>MRLGSDYETASARRYIAQESISIWIVALYEPSIAEPQILHNPAMGSGCPQQQFLAFSEAASASEDDLINAVLSGDVAHAESLAKLGVRVASPNTWIVVEACLHGVDMIRALTSNRHIDLNSILPEQQGDRVLHSILRMSSSRFPAKAEVVSLLLREGVDPLQPDRRGNNALHILSASADDSSVQDYGLLQSVLCGDRDIPARVHNACLAAIDIRNMGGEGNTALIIAIQCDNEDVVSLLLEHGASPNAPGEFGRRPLFFAVARNYVRIAALLLNHGATIGNESEKLIGRDGSYFDTIGFTKNRRFQSFKPTAQLGEVPRDLLLVIAQFWARSSVLTNMA</sequence>
<dbReference type="Gene3D" id="1.25.40.20">
    <property type="entry name" value="Ankyrin repeat-containing domain"/>
    <property type="match status" value="2"/>
</dbReference>